<gene>
    <name evidence="12" type="ORF">HXL68_11610</name>
</gene>
<keyword evidence="5 11" id="KW-0812">Transmembrane</keyword>
<evidence type="ECO:0000313" key="12">
    <source>
        <dbReference type="EMBL" id="MBF1165674.1"/>
    </source>
</evidence>
<dbReference type="Gene3D" id="1.20.1300.10">
    <property type="entry name" value="Fumarate reductase/succinate dehydrogenase, transmembrane subunit"/>
    <property type="match status" value="1"/>
</dbReference>
<keyword evidence="9 11" id="KW-0472">Membrane</keyword>
<proteinExistence type="predicted"/>
<dbReference type="EMBL" id="JABZMI010000251">
    <property type="protein sequence ID" value="MBF1165674.1"/>
    <property type="molecule type" value="Genomic_DNA"/>
</dbReference>
<dbReference type="InterPro" id="IPR000701">
    <property type="entry name" value="SuccDH_FuR_B_TM-su"/>
</dbReference>
<evidence type="ECO:0000256" key="6">
    <source>
        <dbReference type="ARBA" id="ARBA00022723"/>
    </source>
</evidence>
<dbReference type="GO" id="GO:0046872">
    <property type="term" value="F:metal ion binding"/>
    <property type="evidence" value="ECO:0007669"/>
    <property type="project" value="UniProtKB-KW"/>
</dbReference>
<name>A0A930FZR8_9RHOO</name>
<dbReference type="GO" id="GO:0006099">
    <property type="term" value="P:tricarboxylic acid cycle"/>
    <property type="evidence" value="ECO:0007669"/>
    <property type="project" value="InterPro"/>
</dbReference>
<comment type="subcellular location">
    <subcellularLocation>
        <location evidence="3">Membrane</location>
    </subcellularLocation>
</comment>
<comment type="caution">
    <text evidence="12">The sequence shown here is derived from an EMBL/GenBank/DDBJ whole genome shotgun (WGS) entry which is preliminary data.</text>
</comment>
<reference evidence="12" key="1">
    <citation type="submission" date="2020-04" db="EMBL/GenBank/DDBJ databases">
        <title>Deep metagenomics examines the oral microbiome during advanced dental caries in children, revealing novel taxa and co-occurrences with host molecules.</title>
        <authorList>
            <person name="Baker J.L."/>
            <person name="Morton J.T."/>
            <person name="Dinis M."/>
            <person name="Alvarez R."/>
            <person name="Tran N.C."/>
            <person name="Knight R."/>
            <person name="Edlund A."/>
        </authorList>
    </citation>
    <scope>NUCLEOTIDE SEQUENCE</scope>
    <source>
        <strain evidence="12">JCVI_32_bin.24</strain>
    </source>
</reference>
<dbReference type="CDD" id="cd00581">
    <property type="entry name" value="QFR_TypeB_TM"/>
    <property type="match status" value="1"/>
</dbReference>
<dbReference type="Pfam" id="PF01127">
    <property type="entry name" value="Sdh_cyt"/>
    <property type="match status" value="1"/>
</dbReference>
<dbReference type="GO" id="GO:0016020">
    <property type="term" value="C:membrane"/>
    <property type="evidence" value="ECO:0007669"/>
    <property type="project" value="UniProtKB-SubCell"/>
</dbReference>
<organism evidence="12 13">
    <name type="scientific">Dechloromonas agitata</name>
    <dbReference type="NCBI Taxonomy" id="73030"/>
    <lineage>
        <taxon>Bacteria</taxon>
        <taxon>Pseudomonadati</taxon>
        <taxon>Pseudomonadota</taxon>
        <taxon>Betaproteobacteria</taxon>
        <taxon>Rhodocyclales</taxon>
        <taxon>Azonexaceae</taxon>
        <taxon>Dechloromonas</taxon>
    </lineage>
</organism>
<feature type="binding site" description="axial binding residue" evidence="10">
    <location>
        <position position="111"/>
    </location>
    <ligand>
        <name>heme b</name>
        <dbReference type="ChEBI" id="CHEBI:60344"/>
        <label>bD</label>
    </ligand>
    <ligandPart>
        <name>Fe</name>
        <dbReference type="ChEBI" id="CHEBI:18248"/>
    </ligandPart>
</feature>
<protein>
    <submittedName>
        <fullName evidence="12">Fumarate reductase cytochrome b subunit</fullName>
    </submittedName>
</protein>
<feature type="transmembrane region" description="Helical" evidence="11">
    <location>
        <begin position="143"/>
        <end position="166"/>
    </location>
</feature>
<dbReference type="NCBIfam" id="NF010072">
    <property type="entry name" value="PRK13553.1"/>
    <property type="match status" value="1"/>
</dbReference>
<evidence type="ECO:0000256" key="10">
    <source>
        <dbReference type="PIRSR" id="PIRSR000177-1"/>
    </source>
</evidence>
<keyword evidence="6 10" id="KW-0479">Metal-binding</keyword>
<evidence type="ECO:0000256" key="7">
    <source>
        <dbReference type="ARBA" id="ARBA00022989"/>
    </source>
</evidence>
<feature type="transmembrane region" description="Helical" evidence="11">
    <location>
        <begin position="52"/>
        <end position="73"/>
    </location>
</feature>
<evidence type="ECO:0000256" key="5">
    <source>
        <dbReference type="ARBA" id="ARBA00022692"/>
    </source>
</evidence>
<evidence type="ECO:0000256" key="8">
    <source>
        <dbReference type="ARBA" id="ARBA00023004"/>
    </source>
</evidence>
<dbReference type="InterPro" id="IPR004224">
    <property type="entry name" value="Fum_red_B_TM"/>
</dbReference>
<evidence type="ECO:0000313" key="13">
    <source>
        <dbReference type="Proteomes" id="UP000718593"/>
    </source>
</evidence>
<keyword evidence="7 11" id="KW-1133">Transmembrane helix</keyword>
<dbReference type="InterPro" id="IPR034804">
    <property type="entry name" value="SQR/QFR_C/D"/>
</dbReference>
<feature type="binding site" description="axial binding residue" evidence="10">
    <location>
        <position position="200"/>
    </location>
    <ligand>
        <name>heme b</name>
        <dbReference type="ChEBI" id="CHEBI:60344"/>
        <label>bD</label>
    </ligand>
    <ligandPart>
        <name>Fe</name>
        <dbReference type="ChEBI" id="CHEBI:18248"/>
    </ligandPart>
</feature>
<keyword evidence="8 10" id="KW-0408">Iron</keyword>
<comment type="cofactor">
    <cofactor evidence="1">
        <name>heme</name>
        <dbReference type="ChEBI" id="CHEBI:30413"/>
    </cofactor>
</comment>
<dbReference type="PIRSF" id="PIRSF000177">
    <property type="entry name" value="Fumar_rd_cyt_b"/>
    <property type="match status" value="1"/>
</dbReference>
<feature type="binding site" description="axial binding residue" evidence="10">
    <location>
        <position position="161"/>
    </location>
    <ligand>
        <name>heme b</name>
        <dbReference type="ChEBI" id="CHEBI:60344"/>
        <label>bD</label>
    </ligand>
    <ligandPart>
        <name>Fe</name>
        <dbReference type="ChEBI" id="CHEBI:18248"/>
    </ligandPart>
</feature>
<dbReference type="SUPFAM" id="SSF81343">
    <property type="entry name" value="Fumarate reductase respiratory complex transmembrane subunits"/>
    <property type="match status" value="1"/>
</dbReference>
<evidence type="ECO:0000256" key="3">
    <source>
        <dbReference type="ARBA" id="ARBA00004370"/>
    </source>
</evidence>
<feature type="transmembrane region" description="Helical" evidence="11">
    <location>
        <begin position="229"/>
        <end position="250"/>
    </location>
</feature>
<keyword evidence="4 10" id="KW-0349">Heme</keyword>
<evidence type="ECO:0000256" key="11">
    <source>
        <dbReference type="SAM" id="Phobius"/>
    </source>
</evidence>
<feature type="transmembrane region" description="Helical" evidence="11">
    <location>
        <begin position="93"/>
        <end position="116"/>
    </location>
</feature>
<feature type="transmembrane region" description="Helical" evidence="11">
    <location>
        <begin position="186"/>
        <end position="208"/>
    </location>
</feature>
<dbReference type="AlphaFoldDB" id="A0A930FZR8"/>
<evidence type="ECO:0000256" key="2">
    <source>
        <dbReference type="ARBA" id="ARBA00004050"/>
    </source>
</evidence>
<feature type="binding site" description="axial binding residue" evidence="10">
    <location>
        <position position="62"/>
    </location>
    <ligand>
        <name>heme b</name>
        <dbReference type="ChEBI" id="CHEBI:60344"/>
        <label>bD</label>
    </ligand>
    <ligandPart>
        <name>Fe</name>
        <dbReference type="ChEBI" id="CHEBI:18248"/>
    </ligandPart>
</feature>
<comment type="function">
    <text evidence="2">Membrane-anchoring subunit of succinate dehydrogenase (SDH).</text>
</comment>
<dbReference type="Proteomes" id="UP000718593">
    <property type="component" value="Unassembled WGS sequence"/>
</dbReference>
<sequence>MTPLNPSPERHDLLAASTAGTTPLAVASVASRAKPGKSRWPARLDLLQSLSGLLLALFLMAHMAFVSSILISHDAFYTVARFFEGAYFLGKPYPILVSGVVAGVLALFVGHAWLALRKFPAGFRQYRAFVAHKNRLRHGDTSLWWLQVWTGFALFFMATIHLYQMLMNPSLIGPYESADRVWTGNLWPLYLLLLFAAELHASIGLYRLALKWGWFDASDPNRSRRRLRWVKHGLSAFFITLGLVTLGAYIDLGRAHAEHAGERYVPASQSAPAASGRH</sequence>
<feature type="transmembrane region" description="Helical" evidence="11">
    <location>
        <begin position="13"/>
        <end position="31"/>
    </location>
</feature>
<accession>A0A930FZR8</accession>
<evidence type="ECO:0000256" key="1">
    <source>
        <dbReference type="ARBA" id="ARBA00001971"/>
    </source>
</evidence>
<evidence type="ECO:0000256" key="9">
    <source>
        <dbReference type="ARBA" id="ARBA00023136"/>
    </source>
</evidence>
<evidence type="ECO:0000256" key="4">
    <source>
        <dbReference type="ARBA" id="ARBA00022617"/>
    </source>
</evidence>